<feature type="transmembrane region" description="Helical" evidence="2">
    <location>
        <begin position="72"/>
        <end position="91"/>
    </location>
</feature>
<feature type="compositionally biased region" description="Low complexity" evidence="1">
    <location>
        <begin position="98"/>
        <end position="107"/>
    </location>
</feature>
<feature type="region of interest" description="Disordered" evidence="1">
    <location>
        <begin position="98"/>
        <end position="154"/>
    </location>
</feature>
<evidence type="ECO:0000256" key="1">
    <source>
        <dbReference type="SAM" id="MobiDB-lite"/>
    </source>
</evidence>
<keyword evidence="4" id="KW-1185">Reference proteome</keyword>
<accession>A0A8J3YYI9</accession>
<name>A0A8J3YYI9_9ACTN</name>
<proteinExistence type="predicted"/>
<dbReference type="RefSeq" id="WP_203905436.1">
    <property type="nucleotide sequence ID" value="NZ_BOPF01000062.1"/>
</dbReference>
<dbReference type="AlphaFoldDB" id="A0A8J3YYI9"/>
<sequence length="288" mass="30449">MTFAAVAAVAAAGGATAWALHRPRHPSASGPLAPDTTGSEPAFPAPKPPAAPRPPVQATPVAPAGRAPRRPLVAVAWIVAAAVAVAALTLLDPVTTAGHRGPRAAASSPPPVQAPIPGTPPYQPPYEQPYQPQETIPTPPSPVPVGDVLPPDGSVLMDGDSGEEMMVRVRVSNPAPSINPYDPTGPTIEPRLGYRLVAVSIFVENVGGVPFMSDVEKNTWLVDRDGRTYPRHIEMTDARQGYPGIRLNPRSGHGRVAIFEVKGNVDLDRFRLSVHPGRARQTQDWRLA</sequence>
<protein>
    <recommendedName>
        <fullName evidence="5">DUF4352 domain-containing protein</fullName>
    </recommendedName>
</protein>
<keyword evidence="2" id="KW-0472">Membrane</keyword>
<feature type="region of interest" description="Disordered" evidence="1">
    <location>
        <begin position="21"/>
        <end position="66"/>
    </location>
</feature>
<feature type="compositionally biased region" description="Pro residues" evidence="1">
    <location>
        <begin position="108"/>
        <end position="127"/>
    </location>
</feature>
<gene>
    <name evidence="3" type="ORF">Val02_89260</name>
</gene>
<feature type="compositionally biased region" description="Pro residues" evidence="1">
    <location>
        <begin position="43"/>
        <end position="57"/>
    </location>
</feature>
<keyword evidence="2" id="KW-0812">Transmembrane</keyword>
<evidence type="ECO:0008006" key="5">
    <source>
        <dbReference type="Google" id="ProtNLM"/>
    </source>
</evidence>
<reference evidence="3" key="1">
    <citation type="submission" date="2021-01" db="EMBL/GenBank/DDBJ databases">
        <title>Whole genome shotgun sequence of Virgisporangium aliadipatigenens NBRC 105644.</title>
        <authorList>
            <person name="Komaki H."/>
            <person name="Tamura T."/>
        </authorList>
    </citation>
    <scope>NUCLEOTIDE SEQUENCE</scope>
    <source>
        <strain evidence="3">NBRC 105644</strain>
    </source>
</reference>
<evidence type="ECO:0000256" key="2">
    <source>
        <dbReference type="SAM" id="Phobius"/>
    </source>
</evidence>
<organism evidence="3 4">
    <name type="scientific">Virgisporangium aliadipatigenens</name>
    <dbReference type="NCBI Taxonomy" id="741659"/>
    <lineage>
        <taxon>Bacteria</taxon>
        <taxon>Bacillati</taxon>
        <taxon>Actinomycetota</taxon>
        <taxon>Actinomycetes</taxon>
        <taxon>Micromonosporales</taxon>
        <taxon>Micromonosporaceae</taxon>
        <taxon>Virgisporangium</taxon>
    </lineage>
</organism>
<evidence type="ECO:0000313" key="4">
    <source>
        <dbReference type="Proteomes" id="UP000619260"/>
    </source>
</evidence>
<dbReference type="EMBL" id="BOPF01000062">
    <property type="protein sequence ID" value="GIJ52040.1"/>
    <property type="molecule type" value="Genomic_DNA"/>
</dbReference>
<dbReference type="Proteomes" id="UP000619260">
    <property type="component" value="Unassembled WGS sequence"/>
</dbReference>
<comment type="caution">
    <text evidence="3">The sequence shown here is derived from an EMBL/GenBank/DDBJ whole genome shotgun (WGS) entry which is preliminary data.</text>
</comment>
<feature type="compositionally biased region" description="Low complexity" evidence="1">
    <location>
        <begin position="144"/>
        <end position="154"/>
    </location>
</feature>
<evidence type="ECO:0000313" key="3">
    <source>
        <dbReference type="EMBL" id="GIJ52040.1"/>
    </source>
</evidence>
<keyword evidence="2" id="KW-1133">Transmembrane helix</keyword>